<protein>
    <recommendedName>
        <fullName evidence="7">Dipeptide epimerase</fullName>
        <ecNumber evidence="7">5.1.1.-</ecNumber>
    </recommendedName>
</protein>
<dbReference type="Pfam" id="PF02746">
    <property type="entry name" value="MR_MLE_N"/>
    <property type="match status" value="1"/>
</dbReference>
<evidence type="ECO:0000256" key="2">
    <source>
        <dbReference type="ARBA" id="ARBA00022723"/>
    </source>
</evidence>
<dbReference type="AlphaFoldDB" id="A0AAU7VP63"/>
<dbReference type="PANTHER" id="PTHR48073">
    <property type="entry name" value="O-SUCCINYLBENZOATE SYNTHASE-RELATED"/>
    <property type="match status" value="1"/>
</dbReference>
<evidence type="ECO:0000256" key="7">
    <source>
        <dbReference type="RuleBase" id="RU366006"/>
    </source>
</evidence>
<dbReference type="GO" id="GO:0006518">
    <property type="term" value="P:peptide metabolic process"/>
    <property type="evidence" value="ECO:0007669"/>
    <property type="project" value="UniProtKB-ARBA"/>
</dbReference>
<feature type="active site" description="Proton acceptor; specific for (S)-substrate epimerization" evidence="5">
    <location>
        <position position="268"/>
    </location>
</feature>
<feature type="domain" description="Mandelate racemase/muconate lactonizing enzyme C-terminal" evidence="8">
    <location>
        <begin position="142"/>
        <end position="240"/>
    </location>
</feature>
<dbReference type="CDD" id="cd03319">
    <property type="entry name" value="L-Ala-DL-Glu_epimerase"/>
    <property type="match status" value="1"/>
</dbReference>
<keyword evidence="2 6" id="KW-0479">Metal-binding</keyword>
<dbReference type="InterPro" id="IPR029065">
    <property type="entry name" value="Enolase_C-like"/>
</dbReference>
<feature type="binding site" evidence="6">
    <location>
        <position position="244"/>
    </location>
    <ligand>
        <name>Mg(2+)</name>
        <dbReference type="ChEBI" id="CHEBI:18420"/>
    </ligand>
</feature>
<dbReference type="InterPro" id="IPR013342">
    <property type="entry name" value="Mandelate_racemase_C"/>
</dbReference>
<dbReference type="FunFam" id="3.30.390.10:FF:000009">
    <property type="entry name" value="Hydrophobic dipeptide epimerase"/>
    <property type="match status" value="1"/>
</dbReference>
<keyword evidence="3 6" id="KW-0460">Magnesium</keyword>
<evidence type="ECO:0000256" key="6">
    <source>
        <dbReference type="PIRSR" id="PIRSR634603-3"/>
    </source>
</evidence>
<dbReference type="SMART" id="SM00922">
    <property type="entry name" value="MR_MLE"/>
    <property type="match status" value="1"/>
</dbReference>
<evidence type="ECO:0000256" key="5">
    <source>
        <dbReference type="PIRSR" id="PIRSR634603-1"/>
    </source>
</evidence>
<reference evidence="9" key="1">
    <citation type="journal article" date="2013" name="Extremophiles">
        <title>Proteinivorax tanatarense gen. nov., sp. nov., an anaerobic, haloalkaliphilic, proteolytic bacterium isolated from a decaying algal bloom, and proposal of Proteinivoraceae fam. nov.</title>
        <authorList>
            <person name="Kevbrin V."/>
            <person name="Boltyanskaya Y."/>
            <person name="Zhilina T."/>
            <person name="Kolganova T."/>
            <person name="Lavrentjeva E."/>
            <person name="Kuznetsov B."/>
        </authorList>
    </citation>
    <scope>NUCLEOTIDE SEQUENCE</scope>
    <source>
        <strain evidence="9">Z-910T</strain>
    </source>
</reference>
<dbReference type="SUPFAM" id="SSF54826">
    <property type="entry name" value="Enolase N-terminal domain-like"/>
    <property type="match status" value="1"/>
</dbReference>
<dbReference type="SFLD" id="SFLDF00009">
    <property type="entry name" value="o-succinylbenzoate_synthase"/>
    <property type="match status" value="1"/>
</dbReference>
<organism evidence="9">
    <name type="scientific">Proteinivorax tanatarense</name>
    <dbReference type="NCBI Taxonomy" id="1260629"/>
    <lineage>
        <taxon>Bacteria</taxon>
        <taxon>Bacillati</taxon>
        <taxon>Bacillota</taxon>
        <taxon>Clostridia</taxon>
        <taxon>Eubacteriales</taxon>
        <taxon>Proteinivoracaceae</taxon>
        <taxon>Proteinivorax</taxon>
    </lineage>
</organism>
<sequence length="366" mass="40809">MKISKVDIYPIKLPLIKPFVVAYDTFPDMPSIIIKMETDNGIIGYGEAVPDEHVTGESLYSTIAILKHSLVPTIIGLNPFDIEKIHNKMDATVKSVPAAKAAIDIACYDLMGKATDQPLYNLIGGRYWDYLEVPYVLSIGEPKEMAYEAKEAVEKGYTTIKIKVGDKDLCKDIERISFIRQIVGRKIKLRVDANQGWETTARSLTVLKEIDDCAIEWIEQPLLADDIKGHKRIRNQQKIPVMIDEGVHREKEMLEIINSEAADFINIKLMKSGGIYPALRLVHQAKMANIKCQIGSMVESSVGSLAGAHLSIAQSNIISNELGGPLMISNDLGKMNYNKNKLYLSEKSGLGLKVSERTLKELEYTL</sequence>
<feature type="active site" description="Proton acceptor; specific for (R)-substrate epimerization" evidence="5">
    <location>
        <position position="163"/>
    </location>
</feature>
<feature type="binding site" evidence="6">
    <location>
        <position position="192"/>
    </location>
    <ligand>
        <name>Mg(2+)</name>
        <dbReference type="ChEBI" id="CHEBI:18420"/>
    </ligand>
</feature>
<dbReference type="InterPro" id="IPR013341">
    <property type="entry name" value="Mandelate_racemase_N_dom"/>
</dbReference>
<evidence type="ECO:0000256" key="3">
    <source>
        <dbReference type="ARBA" id="ARBA00022842"/>
    </source>
</evidence>
<dbReference type="GO" id="GO:0016855">
    <property type="term" value="F:racemase and epimerase activity, acting on amino acids and derivatives"/>
    <property type="evidence" value="ECO:0007669"/>
    <property type="project" value="UniProtKB-UniRule"/>
</dbReference>
<gene>
    <name evidence="9" type="ORF">PRVXT_000999</name>
</gene>
<comment type="similarity">
    <text evidence="1 7">Belongs to the mandelate racemase/muconate lactonizing enzyme family.</text>
</comment>
<proteinExistence type="inferred from homology"/>
<dbReference type="SUPFAM" id="SSF51604">
    <property type="entry name" value="Enolase C-terminal domain-like"/>
    <property type="match status" value="1"/>
</dbReference>
<reference evidence="9" key="2">
    <citation type="submission" date="2024-06" db="EMBL/GenBank/DDBJ databases">
        <authorList>
            <person name="Petrova K.O."/>
            <person name="Toshchakov S.V."/>
            <person name="Boltjanskaja Y.V."/>
            <person name="Kevbrin V."/>
        </authorList>
    </citation>
    <scope>NUCLEOTIDE SEQUENCE</scope>
    <source>
        <strain evidence="9">Z-910T</strain>
    </source>
</reference>
<dbReference type="Pfam" id="PF13378">
    <property type="entry name" value="MR_MLE_C"/>
    <property type="match status" value="1"/>
</dbReference>
<accession>A0AAU7VP63</accession>
<dbReference type="SFLD" id="SFLDS00001">
    <property type="entry name" value="Enolase"/>
    <property type="match status" value="1"/>
</dbReference>
<name>A0AAU7VP63_9FIRM</name>
<feature type="binding site" evidence="6">
    <location>
        <position position="219"/>
    </location>
    <ligand>
        <name>Mg(2+)</name>
        <dbReference type="ChEBI" id="CHEBI:18420"/>
    </ligand>
</feature>
<comment type="cofactor">
    <cofactor evidence="6 7">
        <name>Mg(2+)</name>
        <dbReference type="ChEBI" id="CHEBI:18420"/>
    </cofactor>
    <text evidence="6 7">Binds 1 Mg(2+) ion per subunit.</text>
</comment>
<dbReference type="GO" id="GO:0000287">
    <property type="term" value="F:magnesium ion binding"/>
    <property type="evidence" value="ECO:0007669"/>
    <property type="project" value="UniProtKB-ARBA"/>
</dbReference>
<dbReference type="RefSeq" id="WP_350344577.1">
    <property type="nucleotide sequence ID" value="NZ_CP158367.1"/>
</dbReference>
<evidence type="ECO:0000259" key="8">
    <source>
        <dbReference type="SMART" id="SM00922"/>
    </source>
</evidence>
<dbReference type="InterPro" id="IPR034603">
    <property type="entry name" value="Dipeptide_epimerase"/>
</dbReference>
<dbReference type="EC" id="5.1.1.-" evidence="7"/>
<dbReference type="EMBL" id="CP158367">
    <property type="protein sequence ID" value="XBX75841.1"/>
    <property type="molecule type" value="Genomic_DNA"/>
</dbReference>
<evidence type="ECO:0000313" key="9">
    <source>
        <dbReference type="EMBL" id="XBX75841.1"/>
    </source>
</evidence>
<dbReference type="InterPro" id="IPR036849">
    <property type="entry name" value="Enolase-like_C_sf"/>
</dbReference>
<dbReference type="Gene3D" id="3.30.390.10">
    <property type="entry name" value="Enolase-like, N-terminal domain"/>
    <property type="match status" value="1"/>
</dbReference>
<evidence type="ECO:0000256" key="4">
    <source>
        <dbReference type="ARBA" id="ARBA00023235"/>
    </source>
</evidence>
<dbReference type="Gene3D" id="3.20.20.120">
    <property type="entry name" value="Enolase-like C-terminal domain"/>
    <property type="match status" value="1"/>
</dbReference>
<dbReference type="InterPro" id="IPR029017">
    <property type="entry name" value="Enolase-like_N"/>
</dbReference>
<evidence type="ECO:0000256" key="1">
    <source>
        <dbReference type="ARBA" id="ARBA00008031"/>
    </source>
</evidence>
<dbReference type="PANTHER" id="PTHR48073:SF2">
    <property type="entry name" value="O-SUCCINYLBENZOATE SYNTHASE"/>
    <property type="match status" value="1"/>
</dbReference>
<keyword evidence="4 7" id="KW-0413">Isomerase</keyword>
<dbReference type="SFLD" id="SFLDG00180">
    <property type="entry name" value="muconate_cycloisomerase"/>
    <property type="match status" value="1"/>
</dbReference>